<reference evidence="1 2" key="1">
    <citation type="submission" date="2019-06" db="EMBL/GenBank/DDBJ databases">
        <title>Tsukamurella conjunctivitidis sp. nov., Tsukamurella assacharolytica sp. nov. and Tsukamurella sputae sp. nov. isolated from patients with conjunctivitis, bacteraemia (lymphoma) and respiratory infection (sputum) in Hong Kong.</title>
        <authorList>
            <person name="Teng J.L.L."/>
            <person name="Lee H.H."/>
            <person name="Fong J.Y.H."/>
            <person name="Fok K.M.N."/>
            <person name="Lau S.K.P."/>
            <person name="Woo P.C.Y."/>
        </authorList>
    </citation>
    <scope>NUCLEOTIDE SEQUENCE [LARGE SCALE GENOMIC DNA]</scope>
    <source>
        <strain evidence="1 2">HKU72</strain>
    </source>
</reference>
<dbReference type="AlphaFoldDB" id="A0A5C5S186"/>
<accession>A0A5C5S186</accession>
<sequence>MSRHSSATVDPAAVTVTTTHVAPPVTVQGIDPLDIPDLDERQAFAYLNAINPHITRRRVRDSVLRGELVGVRHGNKNLFSRRACLTWMTGGAA</sequence>
<evidence type="ECO:0000313" key="1">
    <source>
        <dbReference type="EMBL" id="TWS29079.1"/>
    </source>
</evidence>
<evidence type="ECO:0000313" key="2">
    <source>
        <dbReference type="Proteomes" id="UP000319375"/>
    </source>
</evidence>
<dbReference type="RefSeq" id="WP_146486809.1">
    <property type="nucleotide sequence ID" value="NZ_VIGX01000004.1"/>
</dbReference>
<comment type="caution">
    <text evidence="1">The sequence shown here is derived from an EMBL/GenBank/DDBJ whole genome shotgun (WGS) entry which is preliminary data.</text>
</comment>
<protein>
    <recommendedName>
        <fullName evidence="3">Helix-turn-helix domain-containing protein</fullName>
    </recommendedName>
</protein>
<organism evidence="1 2">
    <name type="scientific">Tsukamurella conjunctivitidis</name>
    <dbReference type="NCBI Taxonomy" id="2592068"/>
    <lineage>
        <taxon>Bacteria</taxon>
        <taxon>Bacillati</taxon>
        <taxon>Actinomycetota</taxon>
        <taxon>Actinomycetes</taxon>
        <taxon>Mycobacteriales</taxon>
        <taxon>Tsukamurellaceae</taxon>
        <taxon>Tsukamurella</taxon>
    </lineage>
</organism>
<dbReference type="EMBL" id="VIGX01000004">
    <property type="protein sequence ID" value="TWS29079.1"/>
    <property type="molecule type" value="Genomic_DNA"/>
</dbReference>
<evidence type="ECO:0008006" key="3">
    <source>
        <dbReference type="Google" id="ProtNLM"/>
    </source>
</evidence>
<dbReference type="Proteomes" id="UP000319375">
    <property type="component" value="Unassembled WGS sequence"/>
</dbReference>
<dbReference type="OrthoDB" id="4775152at2"/>
<name>A0A5C5S186_9ACTN</name>
<keyword evidence="2" id="KW-1185">Reference proteome</keyword>
<gene>
    <name evidence="1" type="ORF">FK530_09700</name>
</gene>
<proteinExistence type="predicted"/>